<gene>
    <name evidence="1" type="ORF">FC774_11170</name>
    <name evidence="2" type="ORF">FDB51_16545</name>
</gene>
<sequence length="125" mass="14429">MNNILQSPRLKLISNFKTTCGDNYEKMYLSDLSEKLLHLKLKCYVNSLLLQVKISNNFQGNLKSIEHDNGICVLNDNTLLKTYTINHISKLKNESQLGISLFIDWGYLLSFIDEFKNSEQLTLII</sequence>
<reference evidence="3 4" key="1">
    <citation type="submission" date="2019-04" db="EMBL/GenBank/DDBJ databases">
        <title>Genome sequencing of Clostridium botulinum Groups I-IV and Clostridium butyricum.</title>
        <authorList>
            <person name="Brunt J."/>
            <person name="Van Vliet A.H.M."/>
            <person name="Stringer S.C."/>
            <person name="Carter A.T."/>
            <person name="Peck M.W."/>
        </authorList>
    </citation>
    <scope>NUCLEOTIDE SEQUENCE [LARGE SCALE GENOMIC DNA]</scope>
    <source>
        <strain evidence="1 4">1605</strain>
        <strain evidence="2 3">CB-K-33E</strain>
    </source>
</reference>
<dbReference type="RefSeq" id="WP_017826580.1">
    <property type="nucleotide sequence ID" value="NZ_KT897275.1"/>
</dbReference>
<dbReference type="Proteomes" id="UP000473681">
    <property type="component" value="Unassembled WGS sequence"/>
</dbReference>
<evidence type="ECO:0000313" key="2">
    <source>
        <dbReference type="EMBL" id="NFN36685.1"/>
    </source>
</evidence>
<dbReference type="EMBL" id="SWOV01000030">
    <property type="protein sequence ID" value="NFF88426.1"/>
    <property type="molecule type" value="Genomic_DNA"/>
</dbReference>
<evidence type="ECO:0000313" key="1">
    <source>
        <dbReference type="EMBL" id="NFF88426.1"/>
    </source>
</evidence>
<dbReference type="EMBL" id="SWVK01000028">
    <property type="protein sequence ID" value="NFN36685.1"/>
    <property type="molecule type" value="Genomic_DNA"/>
</dbReference>
<dbReference type="AlphaFoldDB" id="A0A0M1LD02"/>
<evidence type="ECO:0000313" key="3">
    <source>
        <dbReference type="Proteomes" id="UP000473681"/>
    </source>
</evidence>
<comment type="caution">
    <text evidence="1">The sequence shown here is derived from an EMBL/GenBank/DDBJ whole genome shotgun (WGS) entry which is preliminary data.</text>
</comment>
<organism evidence="1 4">
    <name type="scientific">Clostridium botulinum</name>
    <dbReference type="NCBI Taxonomy" id="1491"/>
    <lineage>
        <taxon>Bacteria</taxon>
        <taxon>Bacillati</taxon>
        <taxon>Bacillota</taxon>
        <taxon>Clostridia</taxon>
        <taxon>Eubacteriales</taxon>
        <taxon>Clostridiaceae</taxon>
        <taxon>Clostridium</taxon>
    </lineage>
</organism>
<name>A0A0M1LD02_CLOBO</name>
<accession>A0A0M1LD02</accession>
<protein>
    <submittedName>
        <fullName evidence="1">Uncharacterized protein</fullName>
    </submittedName>
</protein>
<evidence type="ECO:0000313" key="4">
    <source>
        <dbReference type="Proteomes" id="UP000476820"/>
    </source>
</evidence>
<dbReference type="Proteomes" id="UP000476820">
    <property type="component" value="Unassembled WGS sequence"/>
</dbReference>
<proteinExistence type="predicted"/>